<dbReference type="EMBL" id="CP119317">
    <property type="protein sequence ID" value="WEK55241.1"/>
    <property type="molecule type" value="Genomic_DNA"/>
</dbReference>
<dbReference type="GO" id="GO:0046872">
    <property type="term" value="F:metal ion binding"/>
    <property type="evidence" value="ECO:0007669"/>
    <property type="project" value="UniProtKB-KW"/>
</dbReference>
<dbReference type="Proteomes" id="UP001178662">
    <property type="component" value="Chromosome"/>
</dbReference>
<organism evidence="6 7">
    <name type="scientific">Candidatus Cohnella colombiensis</name>
    <dbReference type="NCBI Taxonomy" id="3121368"/>
    <lineage>
        <taxon>Bacteria</taxon>
        <taxon>Bacillati</taxon>
        <taxon>Bacillota</taxon>
        <taxon>Bacilli</taxon>
        <taxon>Bacillales</taxon>
        <taxon>Paenibacillaceae</taxon>
        <taxon>Cohnella</taxon>
    </lineage>
</organism>
<dbReference type="Gene3D" id="2.102.10.10">
    <property type="entry name" value="Rieske [2Fe-2S] iron-sulphur domain"/>
    <property type="match status" value="1"/>
</dbReference>
<evidence type="ECO:0000256" key="4">
    <source>
        <dbReference type="ARBA" id="ARBA00023014"/>
    </source>
</evidence>
<dbReference type="AlphaFoldDB" id="A0AA95EYI0"/>
<dbReference type="InterPro" id="IPR017941">
    <property type="entry name" value="Rieske_2Fe-2S"/>
</dbReference>
<dbReference type="PROSITE" id="PS51296">
    <property type="entry name" value="RIESKE"/>
    <property type="match status" value="1"/>
</dbReference>
<protein>
    <submittedName>
        <fullName evidence="6">Rieske 2Fe-2S domain-containing protein</fullName>
    </submittedName>
</protein>
<evidence type="ECO:0000256" key="2">
    <source>
        <dbReference type="ARBA" id="ARBA00022723"/>
    </source>
</evidence>
<dbReference type="Pfam" id="PF00355">
    <property type="entry name" value="Rieske"/>
    <property type="match status" value="1"/>
</dbReference>
<evidence type="ECO:0000313" key="7">
    <source>
        <dbReference type="Proteomes" id="UP001178662"/>
    </source>
</evidence>
<keyword evidence="2" id="KW-0479">Metal-binding</keyword>
<dbReference type="InterPro" id="IPR036922">
    <property type="entry name" value="Rieske_2Fe-2S_sf"/>
</dbReference>
<gene>
    <name evidence="6" type="ORF">P0Y55_04030</name>
</gene>
<proteinExistence type="predicted"/>
<evidence type="ECO:0000259" key="5">
    <source>
        <dbReference type="PROSITE" id="PS51296"/>
    </source>
</evidence>
<feature type="domain" description="Rieske" evidence="5">
    <location>
        <begin position="7"/>
        <end position="96"/>
    </location>
</feature>
<keyword evidence="7" id="KW-1185">Reference proteome</keyword>
<name>A0AA95EYI0_9BACL</name>
<sequence>MINDIDLGPIEAYEEFPVEVTIDHNTYWLVRCSDYEFRLLNSLCPHAGGEVRPSHGVLFCPLHFWTFDIDNGQCINNPDKRLMKRDVELRFGRLFVVSSDY</sequence>
<dbReference type="GO" id="GO:0051537">
    <property type="term" value="F:2 iron, 2 sulfur cluster binding"/>
    <property type="evidence" value="ECO:0007669"/>
    <property type="project" value="UniProtKB-KW"/>
</dbReference>
<accession>A0AA95EYI0</accession>
<reference evidence="6" key="1">
    <citation type="submission" date="2023-03" db="EMBL/GenBank/DDBJ databases">
        <title>Andean soil-derived lignocellulolytic bacterial consortium as a source of novel taxa and putative plastic-active enzymes.</title>
        <authorList>
            <person name="Diaz-Garcia L."/>
            <person name="Chuvochina M."/>
            <person name="Feuerriegel G."/>
            <person name="Bunk B."/>
            <person name="Sproer C."/>
            <person name="Streit W.R."/>
            <person name="Rodriguez L.M."/>
            <person name="Overmann J."/>
            <person name="Jimenez D.J."/>
        </authorList>
    </citation>
    <scope>NUCLEOTIDE SEQUENCE</scope>
    <source>
        <strain evidence="6">MAG 2441</strain>
    </source>
</reference>
<keyword evidence="1" id="KW-0001">2Fe-2S</keyword>
<keyword evidence="3" id="KW-0408">Iron</keyword>
<evidence type="ECO:0000313" key="6">
    <source>
        <dbReference type="EMBL" id="WEK55241.1"/>
    </source>
</evidence>
<evidence type="ECO:0000256" key="1">
    <source>
        <dbReference type="ARBA" id="ARBA00022714"/>
    </source>
</evidence>
<keyword evidence="4" id="KW-0411">Iron-sulfur</keyword>
<dbReference type="GO" id="GO:0004497">
    <property type="term" value="F:monooxygenase activity"/>
    <property type="evidence" value="ECO:0007669"/>
    <property type="project" value="UniProtKB-ARBA"/>
</dbReference>
<evidence type="ECO:0000256" key="3">
    <source>
        <dbReference type="ARBA" id="ARBA00023004"/>
    </source>
</evidence>
<dbReference type="SUPFAM" id="SSF50022">
    <property type="entry name" value="ISP domain"/>
    <property type="match status" value="1"/>
</dbReference>
<dbReference type="CDD" id="cd03467">
    <property type="entry name" value="Rieske"/>
    <property type="match status" value="1"/>
</dbReference>
<dbReference type="GO" id="GO:0016705">
    <property type="term" value="F:oxidoreductase activity, acting on paired donors, with incorporation or reduction of molecular oxygen"/>
    <property type="evidence" value="ECO:0007669"/>
    <property type="project" value="UniProtKB-ARBA"/>
</dbReference>